<keyword evidence="2" id="KW-1185">Reference proteome</keyword>
<reference evidence="1 2" key="1">
    <citation type="journal article" date="2019" name="Sci. Rep.">
        <title>Orb-weaving spider Araneus ventricosus genome elucidates the spidroin gene catalogue.</title>
        <authorList>
            <person name="Kono N."/>
            <person name="Nakamura H."/>
            <person name="Ohtoshi R."/>
            <person name="Moran D.A.P."/>
            <person name="Shinohara A."/>
            <person name="Yoshida Y."/>
            <person name="Fujiwara M."/>
            <person name="Mori M."/>
            <person name="Tomita M."/>
            <person name="Arakawa K."/>
        </authorList>
    </citation>
    <scope>NUCLEOTIDE SEQUENCE [LARGE SCALE GENOMIC DNA]</scope>
</reference>
<dbReference type="EMBL" id="BGPR01023637">
    <property type="protein sequence ID" value="GBN90970.1"/>
    <property type="molecule type" value="Genomic_DNA"/>
</dbReference>
<protein>
    <submittedName>
        <fullName evidence="1">Uncharacterized protein</fullName>
    </submittedName>
</protein>
<sequence length="88" mass="9580">MLSRLNGYTTLNLIKQFLSAASFADFHSPYPVLSDPSASSKTPLFAMSLYFELPGTSPATLGIPFPLTNDSMAAENPSYHGFHCHDPK</sequence>
<evidence type="ECO:0000313" key="2">
    <source>
        <dbReference type="Proteomes" id="UP000499080"/>
    </source>
</evidence>
<dbReference type="AlphaFoldDB" id="A0A4Y2STU9"/>
<proteinExistence type="predicted"/>
<evidence type="ECO:0000313" key="1">
    <source>
        <dbReference type="EMBL" id="GBN90970.1"/>
    </source>
</evidence>
<name>A0A4Y2STU9_ARAVE</name>
<organism evidence="1 2">
    <name type="scientific">Araneus ventricosus</name>
    <name type="common">Orbweaver spider</name>
    <name type="synonym">Epeira ventricosa</name>
    <dbReference type="NCBI Taxonomy" id="182803"/>
    <lineage>
        <taxon>Eukaryota</taxon>
        <taxon>Metazoa</taxon>
        <taxon>Ecdysozoa</taxon>
        <taxon>Arthropoda</taxon>
        <taxon>Chelicerata</taxon>
        <taxon>Arachnida</taxon>
        <taxon>Araneae</taxon>
        <taxon>Araneomorphae</taxon>
        <taxon>Entelegynae</taxon>
        <taxon>Araneoidea</taxon>
        <taxon>Araneidae</taxon>
        <taxon>Araneus</taxon>
    </lineage>
</organism>
<comment type="caution">
    <text evidence="1">The sequence shown here is derived from an EMBL/GenBank/DDBJ whole genome shotgun (WGS) entry which is preliminary data.</text>
</comment>
<gene>
    <name evidence="1" type="ORF">AVEN_86581_1</name>
</gene>
<dbReference type="Proteomes" id="UP000499080">
    <property type="component" value="Unassembled WGS sequence"/>
</dbReference>
<accession>A0A4Y2STU9</accession>